<dbReference type="HOGENOM" id="CLU_022398_0_2_14"/>
<comment type="similarity">
    <text evidence="2">Belongs to the ATPase alpha/beta chains family.</text>
</comment>
<dbReference type="InterPro" id="IPR000194">
    <property type="entry name" value="ATPase_F1/V1/A1_a/bsu_nucl-bd"/>
</dbReference>
<proteinExistence type="inferred from homology"/>
<dbReference type="GO" id="GO:0005524">
    <property type="term" value="F:ATP binding"/>
    <property type="evidence" value="ECO:0007669"/>
    <property type="project" value="UniProtKB-KW"/>
</dbReference>
<keyword evidence="13" id="KW-1185">Reference proteome</keyword>
<dbReference type="Pfam" id="PF22919">
    <property type="entry name" value="ATP-synt_VA_C"/>
    <property type="match status" value="1"/>
</dbReference>
<dbReference type="InterPro" id="IPR050053">
    <property type="entry name" value="ATPase_alpha/beta_chains"/>
</dbReference>
<gene>
    <name evidence="12" type="primary">atpD</name>
    <name evidence="12" type="ordered locus">MMOB2960</name>
</gene>
<evidence type="ECO:0000313" key="13">
    <source>
        <dbReference type="Proteomes" id="UP000009072"/>
    </source>
</evidence>
<dbReference type="InterPro" id="IPR055190">
    <property type="entry name" value="ATP-synt_VA_C"/>
</dbReference>
<keyword evidence="12" id="KW-0378">Hydrolase</keyword>
<keyword evidence="7" id="KW-0406">Ion transport</keyword>
<evidence type="ECO:0000256" key="7">
    <source>
        <dbReference type="ARBA" id="ARBA00023065"/>
    </source>
</evidence>
<evidence type="ECO:0000256" key="9">
    <source>
        <dbReference type="ARBA" id="ARBA00023196"/>
    </source>
</evidence>
<keyword evidence="6" id="KW-1278">Translocase</keyword>
<dbReference type="GO" id="GO:0046933">
    <property type="term" value="F:proton-transporting ATP synthase activity, rotational mechanism"/>
    <property type="evidence" value="ECO:0007669"/>
    <property type="project" value="TreeGrafter"/>
</dbReference>
<evidence type="ECO:0000256" key="1">
    <source>
        <dbReference type="ARBA" id="ARBA00004370"/>
    </source>
</evidence>
<dbReference type="PANTHER" id="PTHR15184">
    <property type="entry name" value="ATP SYNTHASE"/>
    <property type="match status" value="1"/>
</dbReference>
<evidence type="ECO:0000256" key="5">
    <source>
        <dbReference type="ARBA" id="ARBA00022840"/>
    </source>
</evidence>
<keyword evidence="3" id="KW-0813">Transport</keyword>
<evidence type="ECO:0000256" key="8">
    <source>
        <dbReference type="ARBA" id="ARBA00023136"/>
    </source>
</evidence>
<keyword evidence="9" id="KW-0139">CF(1)</keyword>
<dbReference type="SUPFAM" id="SSF52540">
    <property type="entry name" value="P-loop containing nucleoside triphosphate hydrolases"/>
    <property type="match status" value="1"/>
</dbReference>
<dbReference type="InterPro" id="IPR024034">
    <property type="entry name" value="ATPase_F1/V1_b/a_C"/>
</dbReference>
<comment type="subcellular location">
    <subcellularLocation>
        <location evidence="1">Membrane</location>
    </subcellularLocation>
</comment>
<dbReference type="Gene3D" id="1.10.1140.10">
    <property type="entry name" value="Bovine Mitochondrial F1-atpase, Atp Synthase Beta Chain, Chain D, domain 3"/>
    <property type="match status" value="1"/>
</dbReference>
<keyword evidence="4" id="KW-0547">Nucleotide-binding</keyword>
<dbReference type="PANTHER" id="PTHR15184:SF71">
    <property type="entry name" value="ATP SYNTHASE SUBUNIT BETA, MITOCHONDRIAL"/>
    <property type="match status" value="1"/>
</dbReference>
<dbReference type="InterPro" id="IPR003593">
    <property type="entry name" value="AAA+_ATPase"/>
</dbReference>
<evidence type="ECO:0000256" key="10">
    <source>
        <dbReference type="ARBA" id="ARBA00023310"/>
    </source>
</evidence>
<evidence type="ECO:0000256" key="6">
    <source>
        <dbReference type="ARBA" id="ARBA00022967"/>
    </source>
</evidence>
<evidence type="ECO:0000256" key="2">
    <source>
        <dbReference type="ARBA" id="ARBA00008936"/>
    </source>
</evidence>
<evidence type="ECO:0000256" key="4">
    <source>
        <dbReference type="ARBA" id="ARBA00022741"/>
    </source>
</evidence>
<dbReference type="GO" id="GO:0045259">
    <property type="term" value="C:proton-transporting ATP synthase complex"/>
    <property type="evidence" value="ECO:0007669"/>
    <property type="project" value="UniProtKB-KW"/>
</dbReference>
<evidence type="ECO:0000313" key="12">
    <source>
        <dbReference type="EMBL" id="AAT27782.1"/>
    </source>
</evidence>
<sequence length="473" mass="53111">MIKGKVIKITSDIIEVDFEKQDDNVKINQTVFLHEDNTVLLIESISNSKIATCIILTQNRPIKINDIVTNKMEVLKVPVGSKIAGKVFNILGETLNAKEFEDEPNTIPINSIIQREIEFNQNPILIETGIKVIDFFLPLIKGNKLGIFGGAGVGKTVLMKELIFNSLKVDDSTFSIFIGTGERSREGEELYSELKEADLLKNSTMFISQMNEEAGARMNILPVGITAAEYMRDFEKRNVLVFIDNIFRYIQAGNELSASLGKKPSSAGYQPTLISEVSKIQERLNRTQNGAITSFQTVFLPSDDITDPAAVAIFSHLDSSLVLNREIAASGIYPAFDPLASSSNNIKPELIGKKHYEAFIKVKSILQKYKELEDLVLILGLDDLEEENKIIVKKALQLKSFFSQNFFTASSFTKDEGTFVKKEDTIDSIIEIINGDFLTRHPDDFLYISTTFDLETDQEIEERLKLEELKKNL</sequence>
<dbReference type="AlphaFoldDB" id="Q6KHZ4"/>
<feature type="domain" description="AAA+ ATPase" evidence="11">
    <location>
        <begin position="141"/>
        <end position="328"/>
    </location>
</feature>
<dbReference type="KEGG" id="mmo:MMOB2960"/>
<keyword evidence="10" id="KW-0066">ATP synthesis</keyword>
<name>Q6KHZ4_MYCM1</name>
<evidence type="ECO:0000259" key="11">
    <source>
        <dbReference type="SMART" id="SM00382"/>
    </source>
</evidence>
<dbReference type="InterPro" id="IPR027417">
    <property type="entry name" value="P-loop_NTPase"/>
</dbReference>
<dbReference type="eggNOG" id="COG0055">
    <property type="taxonomic scope" value="Bacteria"/>
</dbReference>
<protein>
    <submittedName>
        <fullName evidence="12">ATP synthase beta chain</fullName>
        <ecNumber evidence="12">3.6.3.14</ecNumber>
    </submittedName>
</protein>
<keyword evidence="5" id="KW-0067">ATP-binding</keyword>
<organism evidence="12 13">
    <name type="scientific">Mycoplasma mobile (strain ATCC 43663 / 163K / NCTC 11711)</name>
    <name type="common">Mesomycoplasma mobile</name>
    <dbReference type="NCBI Taxonomy" id="267748"/>
    <lineage>
        <taxon>Bacteria</taxon>
        <taxon>Bacillati</taxon>
        <taxon>Mycoplasmatota</taxon>
        <taxon>Mycoplasmoidales</taxon>
        <taxon>Metamycoplasmataceae</taxon>
        <taxon>Mesomycoplasma</taxon>
    </lineage>
</organism>
<reference evidence="12 13" key="1">
    <citation type="journal article" date="2004" name="Genome Res.">
        <title>The complete genome and proteome of Mycoplasma mobile.</title>
        <authorList>
            <person name="Jaffe J.D."/>
            <person name="Stange-Thomann N."/>
            <person name="Smith C."/>
            <person name="DeCaprio D."/>
            <person name="Fisher S."/>
            <person name="Butler J."/>
            <person name="Calvo S."/>
            <person name="Elkins T."/>
            <person name="FitzGerald M.G."/>
            <person name="Hafez N."/>
            <person name="Kodira C.D."/>
            <person name="Major J."/>
            <person name="Wang S."/>
            <person name="Wilkinson J."/>
            <person name="Nicol R."/>
            <person name="Nusbaum C."/>
            <person name="Birren B."/>
            <person name="Berg H.C."/>
            <person name="Church G.M."/>
        </authorList>
    </citation>
    <scope>NUCLEOTIDE SEQUENCE [LARGE SCALE GENOMIC DNA]</scope>
    <source>
        <strain evidence="13">ATCC 43663 / 163K / NCTC 11711</strain>
    </source>
</reference>
<dbReference type="STRING" id="267748.MMOB2960"/>
<keyword evidence="8" id="KW-0472">Membrane</keyword>
<accession>Q6KHZ4</accession>
<evidence type="ECO:0000256" key="3">
    <source>
        <dbReference type="ARBA" id="ARBA00022448"/>
    </source>
</evidence>
<dbReference type="Gene3D" id="3.40.50.300">
    <property type="entry name" value="P-loop containing nucleotide triphosphate hydrolases"/>
    <property type="match status" value="1"/>
</dbReference>
<dbReference type="NCBIfam" id="NF045934">
    <property type="entry name" value="MSC_0618_beta"/>
    <property type="match status" value="1"/>
</dbReference>
<dbReference type="SMART" id="SM00382">
    <property type="entry name" value="AAA"/>
    <property type="match status" value="1"/>
</dbReference>
<dbReference type="EC" id="3.6.3.14" evidence="12"/>
<dbReference type="EMBL" id="AE017308">
    <property type="protein sequence ID" value="AAT27782.1"/>
    <property type="molecule type" value="Genomic_DNA"/>
</dbReference>
<dbReference type="Pfam" id="PF00006">
    <property type="entry name" value="ATP-synt_ab"/>
    <property type="match status" value="1"/>
</dbReference>
<dbReference type="Proteomes" id="UP000009072">
    <property type="component" value="Chromosome"/>
</dbReference>
<dbReference type="GO" id="GO:0016787">
    <property type="term" value="F:hydrolase activity"/>
    <property type="evidence" value="ECO:0007669"/>
    <property type="project" value="UniProtKB-KW"/>
</dbReference>
<dbReference type="SUPFAM" id="SSF47917">
    <property type="entry name" value="C-terminal domain of alpha and beta subunits of F1 ATP synthase"/>
    <property type="match status" value="1"/>
</dbReference>